<evidence type="ECO:0000256" key="1">
    <source>
        <dbReference type="SAM" id="Phobius"/>
    </source>
</evidence>
<name>A0A4Z1C4W0_9GAMM</name>
<evidence type="ECO:0000313" key="2">
    <source>
        <dbReference type="EMBL" id="TGN40310.1"/>
    </source>
</evidence>
<organism evidence="2 3">
    <name type="scientific">Marinobacter confluentis</name>
    <dbReference type="NCBI Taxonomy" id="1697557"/>
    <lineage>
        <taxon>Bacteria</taxon>
        <taxon>Pseudomonadati</taxon>
        <taxon>Pseudomonadota</taxon>
        <taxon>Gammaproteobacteria</taxon>
        <taxon>Pseudomonadales</taxon>
        <taxon>Marinobacteraceae</taxon>
        <taxon>Marinobacter</taxon>
    </lineage>
</organism>
<evidence type="ECO:0000313" key="3">
    <source>
        <dbReference type="Proteomes" id="UP000298325"/>
    </source>
</evidence>
<dbReference type="OrthoDB" id="6367394at2"/>
<proteinExistence type="predicted"/>
<protein>
    <submittedName>
        <fullName evidence="2">Uncharacterized protein</fullName>
    </submittedName>
</protein>
<comment type="caution">
    <text evidence="2">The sequence shown here is derived from an EMBL/GenBank/DDBJ whole genome shotgun (WGS) entry which is preliminary data.</text>
</comment>
<sequence>MSEEQLTATAAVVGAAALGIAIILLVLMVTLFFRKTMEVERRIATPGKQLDEIRSIWGNGPIGRWMRVMHVFAFVVFRHIPRIGPRIESRMGDEFEPLPLSLKLWVTVPYTSFVVSMFLFFFSGWYLGAFD</sequence>
<dbReference type="AlphaFoldDB" id="A0A4Z1C4W0"/>
<dbReference type="Proteomes" id="UP000298325">
    <property type="component" value="Unassembled WGS sequence"/>
</dbReference>
<dbReference type="EMBL" id="SRPF01000002">
    <property type="protein sequence ID" value="TGN40310.1"/>
    <property type="molecule type" value="Genomic_DNA"/>
</dbReference>
<keyword evidence="1" id="KW-0812">Transmembrane</keyword>
<reference evidence="2 3" key="1">
    <citation type="submission" date="2019-04" db="EMBL/GenBank/DDBJ databases">
        <authorList>
            <person name="Park S."/>
            <person name="Yoon J.-H."/>
        </authorList>
    </citation>
    <scope>NUCLEOTIDE SEQUENCE [LARGE SCALE GENOMIC DNA]</scope>
    <source>
        <strain evidence="2 3">HJM-18</strain>
    </source>
</reference>
<keyword evidence="3" id="KW-1185">Reference proteome</keyword>
<dbReference type="RefSeq" id="WP_135802972.1">
    <property type="nucleotide sequence ID" value="NZ_SRPF01000002.1"/>
</dbReference>
<keyword evidence="1" id="KW-1133">Transmembrane helix</keyword>
<feature type="transmembrane region" description="Helical" evidence="1">
    <location>
        <begin position="6"/>
        <end position="33"/>
    </location>
</feature>
<feature type="transmembrane region" description="Helical" evidence="1">
    <location>
        <begin position="104"/>
        <end position="127"/>
    </location>
</feature>
<gene>
    <name evidence="2" type="ORF">E5Q11_08505</name>
</gene>
<keyword evidence="1" id="KW-0472">Membrane</keyword>
<accession>A0A4Z1C4W0</accession>